<evidence type="ECO:0000256" key="1">
    <source>
        <dbReference type="ARBA" id="ARBA00022801"/>
    </source>
</evidence>
<dbReference type="InterPro" id="IPR036866">
    <property type="entry name" value="RibonucZ/Hydroxyglut_hydro"/>
</dbReference>
<evidence type="ECO:0000256" key="2">
    <source>
        <dbReference type="HAMAP-Rule" id="MF_00457"/>
    </source>
</evidence>
<proteinExistence type="inferred from homology"/>
<dbReference type="InterPro" id="IPR022877">
    <property type="entry name" value="UPF0173"/>
</dbReference>
<dbReference type="InterPro" id="IPR001279">
    <property type="entry name" value="Metallo-B-lactamas"/>
</dbReference>
<dbReference type="KEGG" id="dax:FDQ92_10960"/>
<dbReference type="Pfam" id="PF12706">
    <property type="entry name" value="Lactamase_B_2"/>
    <property type="match status" value="1"/>
</dbReference>
<dbReference type="OrthoDB" id="9789133at2"/>
<dbReference type="GO" id="GO:0016787">
    <property type="term" value="F:hydrolase activity"/>
    <property type="evidence" value="ECO:0007669"/>
    <property type="project" value="UniProtKB-UniRule"/>
</dbReference>
<evidence type="ECO:0000313" key="5">
    <source>
        <dbReference type="Proteomes" id="UP000298602"/>
    </source>
</evidence>
<keyword evidence="1 2" id="KW-0378">Hydrolase</keyword>
<dbReference type="PANTHER" id="PTHR43546:SF3">
    <property type="entry name" value="UPF0173 METAL-DEPENDENT HYDROLASE MJ1163"/>
    <property type="match status" value="1"/>
</dbReference>
<feature type="domain" description="Metallo-beta-lactamase" evidence="3">
    <location>
        <begin position="10"/>
        <end position="195"/>
    </location>
</feature>
<sequence length="238" mass="25646">MANSTIKYLGHAGFQITTKNEKVIIIDPWLTGNPSAACQVEEIVKADMVLVTHDHFDHIADVGPIVKATGATLVGMPEVVGKLKEDTGIPDSQIVFGMGMNIGGTAHIDGVAITMTQAYHSCEKGNPAGYIIKLEDGFTVYHAGDTGVFYSMKILGELYNIDLALLPIGGVFTMDPIQAAMAAKLLQVKKVIPMHYKTFPLLEQDALPFTEIMKKEVPEAEVLVLDPGNEYVLGASCK</sequence>
<dbReference type="AlphaFoldDB" id="A0A4P8L7N9"/>
<accession>A0A4P8L7N9</accession>
<dbReference type="SUPFAM" id="SSF56281">
    <property type="entry name" value="Metallo-hydrolase/oxidoreductase"/>
    <property type="match status" value="1"/>
</dbReference>
<dbReference type="Gene3D" id="3.60.15.10">
    <property type="entry name" value="Ribonuclease Z/Hydroxyacylglutathione hydrolase-like"/>
    <property type="match status" value="1"/>
</dbReference>
<evidence type="ECO:0000259" key="3">
    <source>
        <dbReference type="SMART" id="SM00849"/>
    </source>
</evidence>
<name>A0A4P8L7N9_9BACT</name>
<organism evidence="4 5">
    <name type="scientific">Desulfoglaeba alkanexedens ALDC</name>
    <dbReference type="NCBI Taxonomy" id="980445"/>
    <lineage>
        <taxon>Bacteria</taxon>
        <taxon>Pseudomonadati</taxon>
        <taxon>Thermodesulfobacteriota</taxon>
        <taxon>Syntrophobacteria</taxon>
        <taxon>Syntrophobacterales</taxon>
        <taxon>Syntrophobacteraceae</taxon>
        <taxon>Desulfoglaeba</taxon>
    </lineage>
</organism>
<dbReference type="PANTHER" id="PTHR43546">
    <property type="entry name" value="UPF0173 METAL-DEPENDENT HYDROLASE MJ1163-RELATED"/>
    <property type="match status" value="1"/>
</dbReference>
<reference evidence="4 5" key="2">
    <citation type="submission" date="2019-05" db="EMBL/GenBank/DDBJ databases">
        <authorList>
            <person name="Suflita J.M."/>
            <person name="Marks C.R."/>
        </authorList>
    </citation>
    <scope>NUCLEOTIDE SEQUENCE [LARGE SCALE GENOMIC DNA]</scope>
    <source>
        <strain evidence="4 5">ALDC</strain>
    </source>
</reference>
<dbReference type="HAMAP" id="MF_00457">
    <property type="entry name" value="UPF0173"/>
    <property type="match status" value="1"/>
</dbReference>
<dbReference type="InterPro" id="IPR050114">
    <property type="entry name" value="UPF0173_UPF0282_UlaG_hydrolase"/>
</dbReference>
<reference evidence="4 5" key="1">
    <citation type="submission" date="2019-05" db="EMBL/GenBank/DDBJ databases">
        <title>The Complete Genome Sequence of the n-alkane-degrading Desulfoglaeba alkanexedens ALDC reveals multiple alkylsuccinate synthase gene clusters.</title>
        <authorList>
            <person name="Callaghan A.V."/>
            <person name="Davidova I.A."/>
            <person name="Duncan K.E."/>
            <person name="Morris B."/>
            <person name="McInerney M.J."/>
        </authorList>
    </citation>
    <scope>NUCLEOTIDE SEQUENCE [LARGE SCALE GENOMIC DNA]</scope>
    <source>
        <strain evidence="4 5">ALDC</strain>
    </source>
</reference>
<dbReference type="NCBIfam" id="NF001911">
    <property type="entry name" value="PRK00685.1"/>
    <property type="match status" value="1"/>
</dbReference>
<dbReference type="SMART" id="SM00849">
    <property type="entry name" value="Lactamase_B"/>
    <property type="match status" value="1"/>
</dbReference>
<comment type="similarity">
    <text evidence="2">Belongs to the UPF0173 family.</text>
</comment>
<dbReference type="EMBL" id="CP040098">
    <property type="protein sequence ID" value="QCQ22642.1"/>
    <property type="molecule type" value="Genomic_DNA"/>
</dbReference>
<protein>
    <recommendedName>
        <fullName evidence="2">UPF0173 metal-dependent hydrolase FDQ92_10960</fullName>
    </recommendedName>
</protein>
<evidence type="ECO:0000313" key="4">
    <source>
        <dbReference type="EMBL" id="QCQ22642.1"/>
    </source>
</evidence>
<dbReference type="RefSeq" id="WP_137424926.1">
    <property type="nucleotide sequence ID" value="NZ_CP040098.1"/>
</dbReference>
<keyword evidence="5" id="KW-1185">Reference proteome</keyword>
<gene>
    <name evidence="4" type="ORF">FDQ92_10960</name>
</gene>
<dbReference type="Proteomes" id="UP000298602">
    <property type="component" value="Chromosome"/>
</dbReference>